<evidence type="ECO:0000256" key="1">
    <source>
        <dbReference type="SAM" id="MobiDB-lite"/>
    </source>
</evidence>
<organism evidence="2 3">
    <name type="scientific">Bdellovibrio bacteriovorus</name>
    <dbReference type="NCBI Taxonomy" id="959"/>
    <lineage>
        <taxon>Bacteria</taxon>
        <taxon>Pseudomonadati</taxon>
        <taxon>Bdellovibrionota</taxon>
        <taxon>Bdellovibrionia</taxon>
        <taxon>Bdellovibrionales</taxon>
        <taxon>Pseudobdellovibrionaceae</taxon>
        <taxon>Bdellovibrio</taxon>
    </lineage>
</organism>
<sequence length="214" mass="24607">MEAFVMIPRLKSSKKWTSFPKEYSDQIQAVFKENFAQYLDNAELIIEGRIYQEEIVLRVGYLEEGRLAQANFEVSMSYSQEQQDAVSRIHNCVDAAASMMLEFLENEGEVDFPYNWKEVPFQGKKVYLKFSTENSNLEAEANKLLGLSEDEMLHDTNEDEDEDALSRAEQSEELSPPRDDEDYSEENESAEEDEEGSEDKGPKMFGGKGKKQLH</sequence>
<evidence type="ECO:0000313" key="3">
    <source>
        <dbReference type="Proteomes" id="UP000197003"/>
    </source>
</evidence>
<accession>A0A1Z3N861</accession>
<reference evidence="2 3" key="1">
    <citation type="submission" date="2017-04" db="EMBL/GenBank/DDBJ databases">
        <title>Whole genome sequence of Bdellovibrio bacteriovorus strain SSB218315.</title>
        <authorList>
            <person name="Oyedara O."/>
            <person name="Rodriguez-Perez M.A."/>
        </authorList>
    </citation>
    <scope>NUCLEOTIDE SEQUENCE [LARGE SCALE GENOMIC DNA]</scope>
    <source>
        <strain evidence="2 3">SSB218315</strain>
    </source>
</reference>
<feature type="compositionally biased region" description="Basic and acidic residues" evidence="1">
    <location>
        <begin position="164"/>
        <end position="178"/>
    </location>
</feature>
<feature type="region of interest" description="Disordered" evidence="1">
    <location>
        <begin position="155"/>
        <end position="214"/>
    </location>
</feature>
<gene>
    <name evidence="2" type="ORF">B9G79_08700</name>
</gene>
<protein>
    <submittedName>
        <fullName evidence="2">Uncharacterized protein</fullName>
    </submittedName>
</protein>
<feature type="compositionally biased region" description="Acidic residues" evidence="1">
    <location>
        <begin position="179"/>
        <end position="197"/>
    </location>
</feature>
<dbReference type="Proteomes" id="UP000197003">
    <property type="component" value="Chromosome"/>
</dbReference>
<proteinExistence type="predicted"/>
<evidence type="ECO:0000313" key="2">
    <source>
        <dbReference type="EMBL" id="ASD63648.1"/>
    </source>
</evidence>
<dbReference type="OrthoDB" id="5294424at2"/>
<name>A0A1Z3N861_BDEBC</name>
<dbReference type="AlphaFoldDB" id="A0A1Z3N861"/>
<dbReference type="EMBL" id="CP020946">
    <property type="protein sequence ID" value="ASD63648.1"/>
    <property type="molecule type" value="Genomic_DNA"/>
</dbReference>